<dbReference type="PANTHER" id="PTHR33540">
    <property type="entry name" value="TRNA THREONYLCARBAMOYLADENOSINE BIOSYNTHESIS PROTEIN TSAE"/>
    <property type="match status" value="1"/>
</dbReference>
<dbReference type="GO" id="GO:0046872">
    <property type="term" value="F:metal ion binding"/>
    <property type="evidence" value="ECO:0007669"/>
    <property type="project" value="UniProtKB-KW"/>
</dbReference>
<keyword evidence="5" id="KW-0819">tRNA processing</keyword>
<dbReference type="InterPro" id="IPR027417">
    <property type="entry name" value="P-loop_NTPase"/>
</dbReference>
<evidence type="ECO:0000313" key="11">
    <source>
        <dbReference type="EMBL" id="SUZ51749.1"/>
    </source>
</evidence>
<comment type="subcellular location">
    <subcellularLocation>
        <location evidence="1">Cytoplasm</location>
    </subcellularLocation>
</comment>
<dbReference type="GO" id="GO:0002949">
    <property type="term" value="P:tRNA threonylcarbamoyladenosine modification"/>
    <property type="evidence" value="ECO:0007669"/>
    <property type="project" value="InterPro"/>
</dbReference>
<organism evidence="11">
    <name type="scientific">marine metagenome</name>
    <dbReference type="NCBI Taxonomy" id="408172"/>
    <lineage>
        <taxon>unclassified sequences</taxon>
        <taxon>metagenomes</taxon>
        <taxon>ecological metagenomes</taxon>
    </lineage>
</organism>
<protein>
    <recommendedName>
        <fullName evidence="3">tRNA threonylcarbamoyladenosine biosynthesis protein TsaE</fullName>
    </recommendedName>
    <alternativeName>
        <fullName evidence="10">t(6)A37 threonylcarbamoyladenosine biosynthesis protein TsaE</fullName>
    </alternativeName>
</protein>
<evidence type="ECO:0000256" key="7">
    <source>
        <dbReference type="ARBA" id="ARBA00022741"/>
    </source>
</evidence>
<evidence type="ECO:0000256" key="10">
    <source>
        <dbReference type="ARBA" id="ARBA00032441"/>
    </source>
</evidence>
<dbReference type="EMBL" id="UINC01000236">
    <property type="protein sequence ID" value="SUZ51749.1"/>
    <property type="molecule type" value="Genomic_DNA"/>
</dbReference>
<dbReference type="Pfam" id="PF02367">
    <property type="entry name" value="TsaE"/>
    <property type="match status" value="1"/>
</dbReference>
<dbReference type="GO" id="GO:0005737">
    <property type="term" value="C:cytoplasm"/>
    <property type="evidence" value="ECO:0007669"/>
    <property type="project" value="UniProtKB-SubCell"/>
</dbReference>
<proteinExistence type="inferred from homology"/>
<evidence type="ECO:0000256" key="4">
    <source>
        <dbReference type="ARBA" id="ARBA00022490"/>
    </source>
</evidence>
<gene>
    <name evidence="11" type="ORF">METZ01_LOCUS4603</name>
</gene>
<keyword evidence="7" id="KW-0547">Nucleotide-binding</keyword>
<evidence type="ECO:0000256" key="5">
    <source>
        <dbReference type="ARBA" id="ARBA00022694"/>
    </source>
</evidence>
<name>A0A381NBD4_9ZZZZ</name>
<dbReference type="PANTHER" id="PTHR33540:SF2">
    <property type="entry name" value="TRNA THREONYLCARBAMOYLADENOSINE BIOSYNTHESIS PROTEIN TSAE"/>
    <property type="match status" value="1"/>
</dbReference>
<keyword evidence="6" id="KW-0479">Metal-binding</keyword>
<keyword evidence="8" id="KW-0067">ATP-binding</keyword>
<dbReference type="SUPFAM" id="SSF52540">
    <property type="entry name" value="P-loop containing nucleoside triphosphate hydrolases"/>
    <property type="match status" value="1"/>
</dbReference>
<dbReference type="InterPro" id="IPR003442">
    <property type="entry name" value="T6A_TsaE"/>
</dbReference>
<keyword evidence="4" id="KW-0963">Cytoplasm</keyword>
<evidence type="ECO:0000256" key="8">
    <source>
        <dbReference type="ARBA" id="ARBA00022840"/>
    </source>
</evidence>
<evidence type="ECO:0000256" key="6">
    <source>
        <dbReference type="ARBA" id="ARBA00022723"/>
    </source>
</evidence>
<keyword evidence="9" id="KW-0460">Magnesium</keyword>
<evidence type="ECO:0000256" key="3">
    <source>
        <dbReference type="ARBA" id="ARBA00019010"/>
    </source>
</evidence>
<evidence type="ECO:0000256" key="1">
    <source>
        <dbReference type="ARBA" id="ARBA00004496"/>
    </source>
</evidence>
<reference evidence="11" key="1">
    <citation type="submission" date="2018-05" db="EMBL/GenBank/DDBJ databases">
        <authorList>
            <person name="Lanie J.A."/>
            <person name="Ng W.-L."/>
            <person name="Kazmierczak K.M."/>
            <person name="Andrzejewski T.M."/>
            <person name="Davidsen T.M."/>
            <person name="Wayne K.J."/>
            <person name="Tettelin H."/>
            <person name="Glass J.I."/>
            <person name="Rusch D."/>
            <person name="Podicherti R."/>
            <person name="Tsui H.-C.T."/>
            <person name="Winkler M.E."/>
        </authorList>
    </citation>
    <scope>NUCLEOTIDE SEQUENCE</scope>
</reference>
<accession>A0A381NBD4</accession>
<dbReference type="AlphaFoldDB" id="A0A381NBD4"/>
<dbReference type="NCBIfam" id="TIGR00150">
    <property type="entry name" value="T6A_YjeE"/>
    <property type="match status" value="1"/>
</dbReference>
<evidence type="ECO:0000256" key="9">
    <source>
        <dbReference type="ARBA" id="ARBA00022842"/>
    </source>
</evidence>
<evidence type="ECO:0000256" key="2">
    <source>
        <dbReference type="ARBA" id="ARBA00007599"/>
    </source>
</evidence>
<dbReference type="GO" id="GO:0005524">
    <property type="term" value="F:ATP binding"/>
    <property type="evidence" value="ECO:0007669"/>
    <property type="project" value="UniProtKB-KW"/>
</dbReference>
<sequence length="135" mass="15754">MNIDYSLDEIQKVARLTAKAINSDIILLSGEVGVGKTTLIKEILKTLKVNNNVNSPTFSIINEYLTRDKKIVYHIDLYRIKKIDELHSIGFFEYLDSKNLCFIEWGDIIEEILKVDYNKFLIVKKQNFRSIKKIK</sequence>
<comment type="similarity">
    <text evidence="2">Belongs to the TsaE family.</text>
</comment>
<dbReference type="Gene3D" id="3.40.50.300">
    <property type="entry name" value="P-loop containing nucleotide triphosphate hydrolases"/>
    <property type="match status" value="1"/>
</dbReference>